<dbReference type="Proteomes" id="UP000218615">
    <property type="component" value="Unassembled WGS sequence"/>
</dbReference>
<dbReference type="AlphaFoldDB" id="A0A284VUA3"/>
<proteinExistence type="predicted"/>
<gene>
    <name evidence="1" type="ORF">MNV_930002</name>
</gene>
<evidence type="ECO:0000313" key="2">
    <source>
        <dbReference type="Proteomes" id="UP000218615"/>
    </source>
</evidence>
<accession>A0A284VUA3</accession>
<sequence length="39" mass="4369">MNLGFKERVYYECLQNPSTRKNSESALNLLPAGLNAGRI</sequence>
<evidence type="ECO:0000313" key="1">
    <source>
        <dbReference type="EMBL" id="SNQ62862.1"/>
    </source>
</evidence>
<organism evidence="1 2">
    <name type="scientific">Candidatus Methanoperedens nitratireducens</name>
    <dbReference type="NCBI Taxonomy" id="1392998"/>
    <lineage>
        <taxon>Archaea</taxon>
        <taxon>Methanobacteriati</taxon>
        <taxon>Methanobacteriota</taxon>
        <taxon>Stenosarchaea group</taxon>
        <taxon>Methanomicrobia</taxon>
        <taxon>Methanosarcinales</taxon>
        <taxon>ANME-2 cluster</taxon>
        <taxon>Candidatus Methanoperedentaceae</taxon>
        <taxon>Candidatus Methanoperedens</taxon>
    </lineage>
</organism>
<keyword evidence="2" id="KW-1185">Reference proteome</keyword>
<name>A0A284VUA3_9EURY</name>
<protein>
    <submittedName>
        <fullName evidence="1">Uncharacterized protein</fullName>
    </submittedName>
</protein>
<reference evidence="2" key="1">
    <citation type="submission" date="2017-06" db="EMBL/GenBank/DDBJ databases">
        <authorList>
            <person name="Cremers G."/>
        </authorList>
    </citation>
    <scope>NUCLEOTIDE SEQUENCE [LARGE SCALE GENOMIC DNA]</scope>
</reference>
<dbReference type="EMBL" id="FZMP01000244">
    <property type="protein sequence ID" value="SNQ62862.1"/>
    <property type="molecule type" value="Genomic_DNA"/>
</dbReference>